<organism evidence="2">
    <name type="scientific">marine sediment metagenome</name>
    <dbReference type="NCBI Taxonomy" id="412755"/>
    <lineage>
        <taxon>unclassified sequences</taxon>
        <taxon>metagenomes</taxon>
        <taxon>ecological metagenomes</taxon>
    </lineage>
</organism>
<gene>
    <name evidence="2" type="ORF">LCGC14_2676960</name>
</gene>
<protein>
    <recommendedName>
        <fullName evidence="1">AB hydrolase-1 domain-containing protein</fullName>
    </recommendedName>
</protein>
<dbReference type="InterPro" id="IPR050471">
    <property type="entry name" value="AB_hydrolase"/>
</dbReference>
<evidence type="ECO:0000259" key="1">
    <source>
        <dbReference type="Pfam" id="PF00561"/>
    </source>
</evidence>
<sequence length="115" mass="12603">MQKQHIHFARASDGVTIAYSIMGEGPPLLVAPGWVSHLELEMDNPANVEFYEGLSRGGQRRLIRFDVRGSGLSDRRVEDISIEARARDLEAVIDHLGLDKVAIFASSHSGPPAII</sequence>
<proteinExistence type="predicted"/>
<dbReference type="Pfam" id="PF00561">
    <property type="entry name" value="Abhydrolase_1"/>
    <property type="match status" value="1"/>
</dbReference>
<comment type="caution">
    <text evidence="2">The sequence shown here is derived from an EMBL/GenBank/DDBJ whole genome shotgun (WGS) entry which is preliminary data.</text>
</comment>
<dbReference type="PANTHER" id="PTHR43433:SF8">
    <property type="entry name" value="BIFUNCTIONAL LIPASE_ADENYLATE CYCLASE LIPJ"/>
    <property type="match status" value="1"/>
</dbReference>
<dbReference type="AlphaFoldDB" id="A0A0F8ZMH7"/>
<dbReference type="SUPFAM" id="SSF53474">
    <property type="entry name" value="alpha/beta-Hydrolases"/>
    <property type="match status" value="1"/>
</dbReference>
<accession>A0A0F8ZMH7</accession>
<feature type="domain" description="AB hydrolase-1" evidence="1">
    <location>
        <begin position="26"/>
        <end position="110"/>
    </location>
</feature>
<dbReference type="InterPro" id="IPR000073">
    <property type="entry name" value="AB_hydrolase_1"/>
</dbReference>
<dbReference type="EMBL" id="LAZR01047092">
    <property type="protein sequence ID" value="KKK95022.1"/>
    <property type="molecule type" value="Genomic_DNA"/>
</dbReference>
<name>A0A0F8ZMH7_9ZZZZ</name>
<feature type="non-terminal residue" evidence="2">
    <location>
        <position position="115"/>
    </location>
</feature>
<reference evidence="2" key="1">
    <citation type="journal article" date="2015" name="Nature">
        <title>Complex archaea that bridge the gap between prokaryotes and eukaryotes.</title>
        <authorList>
            <person name="Spang A."/>
            <person name="Saw J.H."/>
            <person name="Jorgensen S.L."/>
            <person name="Zaremba-Niedzwiedzka K."/>
            <person name="Martijn J."/>
            <person name="Lind A.E."/>
            <person name="van Eijk R."/>
            <person name="Schleper C."/>
            <person name="Guy L."/>
            <person name="Ettema T.J."/>
        </authorList>
    </citation>
    <scope>NUCLEOTIDE SEQUENCE</scope>
</reference>
<dbReference type="InterPro" id="IPR029058">
    <property type="entry name" value="AB_hydrolase_fold"/>
</dbReference>
<dbReference type="PANTHER" id="PTHR43433">
    <property type="entry name" value="HYDROLASE, ALPHA/BETA FOLD FAMILY PROTEIN"/>
    <property type="match status" value="1"/>
</dbReference>
<evidence type="ECO:0000313" key="2">
    <source>
        <dbReference type="EMBL" id="KKK95022.1"/>
    </source>
</evidence>
<dbReference type="Gene3D" id="3.40.50.1820">
    <property type="entry name" value="alpha/beta hydrolase"/>
    <property type="match status" value="1"/>
</dbReference>